<dbReference type="Proteomes" id="UP000789901">
    <property type="component" value="Unassembled WGS sequence"/>
</dbReference>
<organism evidence="1 2">
    <name type="scientific">Gigaspora margarita</name>
    <dbReference type="NCBI Taxonomy" id="4874"/>
    <lineage>
        <taxon>Eukaryota</taxon>
        <taxon>Fungi</taxon>
        <taxon>Fungi incertae sedis</taxon>
        <taxon>Mucoromycota</taxon>
        <taxon>Glomeromycotina</taxon>
        <taxon>Glomeromycetes</taxon>
        <taxon>Diversisporales</taxon>
        <taxon>Gigasporaceae</taxon>
        <taxon>Gigaspora</taxon>
    </lineage>
</organism>
<evidence type="ECO:0000313" key="1">
    <source>
        <dbReference type="EMBL" id="CAG8808945.1"/>
    </source>
</evidence>
<keyword evidence="2" id="KW-1185">Reference proteome</keyword>
<dbReference type="EMBL" id="CAJVQB010026617">
    <property type="protein sequence ID" value="CAG8808945.1"/>
    <property type="molecule type" value="Genomic_DNA"/>
</dbReference>
<sequence>MSKTINQLKSKISSFTLKDQIFKSKLDSKEKLDKIIIEAIKNTEVGSTILAVAAANLARDLIYYTLQSILASIEVTKQYCKVSYYNYQAPIIEYSVKQAKESVQNWLIVALDYMQKKKSNIYL</sequence>
<reference evidence="1 2" key="1">
    <citation type="submission" date="2021-06" db="EMBL/GenBank/DDBJ databases">
        <authorList>
            <person name="Kallberg Y."/>
            <person name="Tangrot J."/>
            <person name="Rosling A."/>
        </authorList>
    </citation>
    <scope>NUCLEOTIDE SEQUENCE [LARGE SCALE GENOMIC DNA]</scope>
    <source>
        <strain evidence="1 2">120-4 pot B 10/14</strain>
    </source>
</reference>
<evidence type="ECO:0000313" key="2">
    <source>
        <dbReference type="Proteomes" id="UP000789901"/>
    </source>
</evidence>
<protein>
    <submittedName>
        <fullName evidence="1">30401_t:CDS:1</fullName>
    </submittedName>
</protein>
<name>A0ABN7VZY2_GIGMA</name>
<gene>
    <name evidence="1" type="ORF">GMARGA_LOCUS24793</name>
</gene>
<accession>A0ABN7VZY2</accession>
<proteinExistence type="predicted"/>
<comment type="caution">
    <text evidence="1">The sequence shown here is derived from an EMBL/GenBank/DDBJ whole genome shotgun (WGS) entry which is preliminary data.</text>
</comment>